<name>A0A372KNJ4_9STRE</name>
<protein>
    <recommendedName>
        <fullName evidence="4 8">Sucrose-6-phosphate hydrolase</fullName>
        <ecNumber evidence="3 8">3.2.1.26</ecNumber>
    </recommendedName>
    <alternativeName>
        <fullName evidence="7 9">Invertase</fullName>
    </alternativeName>
</protein>
<evidence type="ECO:0000313" key="16">
    <source>
        <dbReference type="Proteomes" id="UP000262901"/>
    </source>
</evidence>
<dbReference type="OrthoDB" id="9759709at2"/>
<dbReference type="InterPro" id="IPR006232">
    <property type="entry name" value="Suc6P_hydrolase"/>
</dbReference>
<dbReference type="SUPFAM" id="SSF75005">
    <property type="entry name" value="Arabinanase/levansucrase/invertase"/>
    <property type="match status" value="1"/>
</dbReference>
<evidence type="ECO:0000256" key="3">
    <source>
        <dbReference type="ARBA" id="ARBA00012758"/>
    </source>
</evidence>
<dbReference type="EMBL" id="CP031733">
    <property type="protein sequence ID" value="AXQ78002.1"/>
    <property type="molecule type" value="Genomic_DNA"/>
</dbReference>
<dbReference type="InterPro" id="IPR013320">
    <property type="entry name" value="ConA-like_dom_sf"/>
</dbReference>
<evidence type="ECO:0000256" key="6">
    <source>
        <dbReference type="ARBA" id="ARBA00023295"/>
    </source>
</evidence>
<comment type="similarity">
    <text evidence="2 8">Belongs to the glycosyl hydrolase 32 family.</text>
</comment>
<comment type="catalytic activity">
    <reaction evidence="8">
        <text>Hydrolysis of terminal non-reducing beta-D-fructofuranoside residues in beta-D-fructofuranosides.</text>
        <dbReference type="EC" id="3.2.1.26"/>
    </reaction>
</comment>
<evidence type="ECO:0000256" key="8">
    <source>
        <dbReference type="RuleBase" id="RU362110"/>
    </source>
</evidence>
<dbReference type="PANTHER" id="PTHR43101">
    <property type="entry name" value="BETA-FRUCTOSIDASE"/>
    <property type="match status" value="1"/>
</dbReference>
<dbReference type="KEGG" id="schj:DDV21_002395"/>
<dbReference type="PANTHER" id="PTHR43101:SF1">
    <property type="entry name" value="BETA-FRUCTOSIDASE"/>
    <property type="match status" value="1"/>
</dbReference>
<accession>A0A346NAF7</accession>
<dbReference type="EMBL" id="QVQY01000002">
    <property type="protein sequence ID" value="RFU51753.1"/>
    <property type="molecule type" value="Genomic_DNA"/>
</dbReference>
<dbReference type="EC" id="3.2.1.26" evidence="3 8"/>
<dbReference type="InterPro" id="IPR001362">
    <property type="entry name" value="Glyco_hydro_32"/>
</dbReference>
<dbReference type="GO" id="GO:0004564">
    <property type="term" value="F:beta-fructofuranosidase activity"/>
    <property type="evidence" value="ECO:0007669"/>
    <property type="project" value="UniProtKB-EC"/>
</dbReference>
<dbReference type="Proteomes" id="UP000264056">
    <property type="component" value="Unassembled WGS sequence"/>
</dbReference>
<dbReference type="SUPFAM" id="SSF49899">
    <property type="entry name" value="Concanavalin A-like lectins/glucanases"/>
    <property type="match status" value="1"/>
</dbReference>
<dbReference type="InterPro" id="IPR013148">
    <property type="entry name" value="Glyco_hydro_32_N"/>
</dbReference>
<evidence type="ECO:0000256" key="1">
    <source>
        <dbReference type="ARBA" id="ARBA00004914"/>
    </source>
</evidence>
<dbReference type="UniPathway" id="UPA00238"/>
<comment type="function">
    <text evidence="9">Enables the bacterium to metabolize sucrose as a sole carbon source.</text>
</comment>
<evidence type="ECO:0000256" key="4">
    <source>
        <dbReference type="ARBA" id="ARBA00019623"/>
    </source>
</evidence>
<evidence type="ECO:0000259" key="10">
    <source>
        <dbReference type="Pfam" id="PF00251"/>
    </source>
</evidence>
<evidence type="ECO:0000259" key="11">
    <source>
        <dbReference type="Pfam" id="PF08244"/>
    </source>
</evidence>
<keyword evidence="5 8" id="KW-0378">Hydrolase</keyword>
<evidence type="ECO:0000313" key="14">
    <source>
        <dbReference type="EMBL" id="RFU53843.1"/>
    </source>
</evidence>
<dbReference type="AlphaFoldDB" id="A0A372KNJ4"/>
<organism evidence="14 16">
    <name type="scientific">Streptococcus chenjunshii</name>
    <dbReference type="NCBI Taxonomy" id="2173853"/>
    <lineage>
        <taxon>Bacteria</taxon>
        <taxon>Bacillati</taxon>
        <taxon>Bacillota</taxon>
        <taxon>Bacilli</taxon>
        <taxon>Lactobacillales</taxon>
        <taxon>Streptococcaceae</taxon>
        <taxon>Streptococcus</taxon>
    </lineage>
</organism>
<evidence type="ECO:0000313" key="17">
    <source>
        <dbReference type="Proteomes" id="UP000264056"/>
    </source>
</evidence>
<dbReference type="GO" id="GO:0005737">
    <property type="term" value="C:cytoplasm"/>
    <property type="evidence" value="ECO:0007669"/>
    <property type="project" value="UniProtKB-SubCell"/>
</dbReference>
<dbReference type="Gene3D" id="2.60.120.560">
    <property type="entry name" value="Exo-inulinase, domain 1"/>
    <property type="match status" value="1"/>
</dbReference>
<keyword evidence="9" id="KW-0119">Carbohydrate metabolism</keyword>
<reference evidence="14 16" key="2">
    <citation type="submission" date="2018-08" db="EMBL/GenBank/DDBJ databases">
        <title>Draft genome of Streptococcus sp. nov. Z1.</title>
        <authorList>
            <person name="Tian Z."/>
        </authorList>
    </citation>
    <scope>NUCLEOTIDE SEQUENCE [LARGE SCALE GENOMIC DNA]</scope>
    <source>
        <strain evidence="14">Z1</strain>
        <strain evidence="16">Z1(2018)</strain>
    </source>
</reference>
<evidence type="ECO:0000256" key="9">
    <source>
        <dbReference type="RuleBase" id="RU365015"/>
    </source>
</evidence>
<comment type="pathway">
    <text evidence="1 9">Glycan biosynthesis; sucrose metabolism.</text>
</comment>
<dbReference type="Pfam" id="PF00251">
    <property type="entry name" value="Glyco_hydro_32N"/>
    <property type="match status" value="1"/>
</dbReference>
<dbReference type="Pfam" id="PF08244">
    <property type="entry name" value="Glyco_hydro_32C"/>
    <property type="match status" value="1"/>
</dbReference>
<sequence length="485" mass="55755">MKEWTLAERYRVLKDKSELELLYNRTKQSLYRQAYHVQPITGLSSDPNGFIYHQGLWHLFYQWCPWGAVHGLKYWYHTVSADLIHWQNKGIGLAPDTRYDNKGVHSGSGFSEGSDFYLFYTGNHRDENWIRTPYTCAAKVNEAGEIKKLSQPLFGPHPDYAEHQRDPKIVYHEAKQSYYILLGAQSKELKGKVLVYKSKHLLEDWHFAGELRVPGYEDLGGMWECPSIAHIDGKDVLVFSPQYTKLPGRSNNTNHNIYLIGRMDYDRLTFTAEGPYRFLDYGFDFYAAQFAANVQEMDRAVLTAWIGLPDNHYPTENEDWEGSLTLPRELRIVNGRLRQLPLAQIKELRQEKLQSEQELPRVCEIQAINKGADFCLKLFARSDGSGGLIISYDAANNSCLIDRSQMAQRFNRELGEQLTIPLDSPLTNLAVFVDRSSVELFINQGEATFTSHLYPVEEEHTYTVSGELDVAIWTLKTAVSDEFII</sequence>
<reference evidence="13 17" key="1">
    <citation type="submission" date="2018-08" db="EMBL/GenBank/DDBJ databases">
        <title>Draft genome of Streptococcus sp .nov. Z2.</title>
        <authorList>
            <person name="Tian Z."/>
        </authorList>
    </citation>
    <scope>NUCLEOTIDE SEQUENCE [LARGE SCALE GENOMIC DNA]</scope>
    <source>
        <strain evidence="13 17">Z2</strain>
    </source>
</reference>
<reference evidence="12" key="4">
    <citation type="journal article" date="2019" name="Int. J. Syst. Evol. Microbiol.">
        <title>Streptococcus chenjunshii sp. nov. isolated from feces of Tibetan antelopes.</title>
        <authorList>
            <person name="Tian Z."/>
            <person name="Lu S."/>
            <person name="Jin D."/>
            <person name="Yang J."/>
            <person name="Pu J."/>
            <person name="Lai X.H."/>
            <person name="Bai X.N."/>
            <person name="Wu X.M."/>
            <person name="Li J."/>
            <person name="Wang S."/>
            <person name="Xu J."/>
        </authorList>
    </citation>
    <scope>NUCLEOTIDE SEQUENCE</scope>
    <source>
        <strain evidence="12">Z15</strain>
    </source>
</reference>
<gene>
    <name evidence="12" type="ORF">DDV21_002395</name>
    <name evidence="13" type="ORF">DDV22_01370</name>
    <name evidence="14" type="ORF">DDV23_01880</name>
</gene>
<proteinExistence type="inferred from homology"/>
<dbReference type="Gene3D" id="2.115.10.20">
    <property type="entry name" value="Glycosyl hydrolase domain, family 43"/>
    <property type="match status" value="1"/>
</dbReference>
<dbReference type="SMART" id="SM00640">
    <property type="entry name" value="Glyco_32"/>
    <property type="match status" value="1"/>
</dbReference>
<keyword evidence="17" id="KW-1185">Reference proteome</keyword>
<feature type="domain" description="Glycosyl hydrolase family 32 N-terminal" evidence="10">
    <location>
        <begin position="36"/>
        <end position="341"/>
    </location>
</feature>
<evidence type="ECO:0000313" key="12">
    <source>
        <dbReference type="EMBL" id="AXQ78002.1"/>
    </source>
</evidence>
<keyword evidence="6 8" id="KW-0326">Glycosidase</keyword>
<dbReference type="InterPro" id="IPR013189">
    <property type="entry name" value="Glyco_hydro_32_C"/>
</dbReference>
<evidence type="ECO:0000313" key="15">
    <source>
        <dbReference type="Proteomes" id="UP000246115"/>
    </source>
</evidence>
<dbReference type="NCBIfam" id="TIGR01322">
    <property type="entry name" value="scrB_fam"/>
    <property type="match status" value="1"/>
</dbReference>
<evidence type="ECO:0000256" key="2">
    <source>
        <dbReference type="ARBA" id="ARBA00009902"/>
    </source>
</evidence>
<comment type="subcellular location">
    <subcellularLocation>
        <location evidence="9">Cytoplasm</location>
    </subcellularLocation>
</comment>
<evidence type="ECO:0000256" key="7">
    <source>
        <dbReference type="ARBA" id="ARBA00033367"/>
    </source>
</evidence>
<accession>A0A372KNJ4</accession>
<dbReference type="InterPro" id="IPR051214">
    <property type="entry name" value="GH32_Enzymes"/>
</dbReference>
<reference evidence="15" key="3">
    <citation type="submission" date="2018-08" db="EMBL/GenBank/DDBJ databases">
        <title>Streptococcus chenjunshii sp. nov., isolated from stools sample of the Tibetan antelope in the Qinghai-Tibet plateau, China.</title>
        <authorList>
            <person name="Tian Z."/>
        </authorList>
    </citation>
    <scope>NUCLEOTIDE SEQUENCE [LARGE SCALE GENOMIC DNA]</scope>
    <source>
        <strain evidence="15">Z15</strain>
    </source>
</reference>
<evidence type="ECO:0000313" key="13">
    <source>
        <dbReference type="EMBL" id="RFU51753.1"/>
    </source>
</evidence>
<dbReference type="RefSeq" id="WP_116877412.1">
    <property type="nucleotide sequence ID" value="NZ_CP031733.1"/>
</dbReference>
<dbReference type="Proteomes" id="UP000262901">
    <property type="component" value="Unassembled WGS sequence"/>
</dbReference>
<dbReference type="GO" id="GO:0005985">
    <property type="term" value="P:sucrose metabolic process"/>
    <property type="evidence" value="ECO:0007669"/>
    <property type="project" value="UniProtKB-UniPathway"/>
</dbReference>
<feature type="domain" description="Glycosyl hydrolase family 32 C-terminal" evidence="11">
    <location>
        <begin position="369"/>
        <end position="462"/>
    </location>
</feature>
<dbReference type="EMBL" id="QVQZ01000002">
    <property type="protein sequence ID" value="RFU53843.1"/>
    <property type="molecule type" value="Genomic_DNA"/>
</dbReference>
<dbReference type="InterPro" id="IPR023296">
    <property type="entry name" value="Glyco_hydro_beta-prop_sf"/>
</dbReference>
<dbReference type="Proteomes" id="UP000246115">
    <property type="component" value="Chromosome"/>
</dbReference>
<keyword evidence="9" id="KW-0963">Cytoplasm</keyword>
<dbReference type="CDD" id="cd18623">
    <property type="entry name" value="GH32_ScrB-like"/>
    <property type="match status" value="1"/>
</dbReference>
<evidence type="ECO:0000256" key="5">
    <source>
        <dbReference type="ARBA" id="ARBA00022801"/>
    </source>
</evidence>